<gene>
    <name evidence="1" type="ORF">M422DRAFT_267808</name>
</gene>
<name>A0A0C9TLB3_SPHS4</name>
<proteinExistence type="predicted"/>
<keyword evidence="2" id="KW-1185">Reference proteome</keyword>
<evidence type="ECO:0000313" key="2">
    <source>
        <dbReference type="Proteomes" id="UP000054279"/>
    </source>
</evidence>
<evidence type="ECO:0000313" key="1">
    <source>
        <dbReference type="EMBL" id="KIJ30658.1"/>
    </source>
</evidence>
<dbReference type="HOGENOM" id="CLU_1971884_0_0_1"/>
<dbReference type="Proteomes" id="UP000054279">
    <property type="component" value="Unassembled WGS sequence"/>
</dbReference>
<reference evidence="1 2" key="1">
    <citation type="submission" date="2014-06" db="EMBL/GenBank/DDBJ databases">
        <title>Evolutionary Origins and Diversification of the Mycorrhizal Mutualists.</title>
        <authorList>
            <consortium name="DOE Joint Genome Institute"/>
            <consortium name="Mycorrhizal Genomics Consortium"/>
            <person name="Kohler A."/>
            <person name="Kuo A."/>
            <person name="Nagy L.G."/>
            <person name="Floudas D."/>
            <person name="Copeland A."/>
            <person name="Barry K.W."/>
            <person name="Cichocki N."/>
            <person name="Veneault-Fourrey C."/>
            <person name="LaButti K."/>
            <person name="Lindquist E.A."/>
            <person name="Lipzen A."/>
            <person name="Lundell T."/>
            <person name="Morin E."/>
            <person name="Murat C."/>
            <person name="Riley R."/>
            <person name="Ohm R."/>
            <person name="Sun H."/>
            <person name="Tunlid A."/>
            <person name="Henrissat B."/>
            <person name="Grigoriev I.V."/>
            <person name="Hibbett D.S."/>
            <person name="Martin F."/>
        </authorList>
    </citation>
    <scope>NUCLEOTIDE SEQUENCE [LARGE SCALE GENOMIC DNA]</scope>
    <source>
        <strain evidence="1 2">SS14</strain>
    </source>
</reference>
<protein>
    <submittedName>
        <fullName evidence="1">Uncharacterized protein</fullName>
    </submittedName>
</protein>
<sequence length="127" mass="14727">MGYAEGIDVAKNTDMKAFSLDAFSACSREIKARRQDPYFFASPIFIPLYCKCMIQLQQYSGYHIFYGIHQYPKTKSEPMHNDMCLLSIMIVVWIREVREEEENRLADEDGEGVEALVGSCLTKKRIW</sequence>
<organism evidence="1 2">
    <name type="scientific">Sphaerobolus stellatus (strain SS14)</name>
    <dbReference type="NCBI Taxonomy" id="990650"/>
    <lineage>
        <taxon>Eukaryota</taxon>
        <taxon>Fungi</taxon>
        <taxon>Dikarya</taxon>
        <taxon>Basidiomycota</taxon>
        <taxon>Agaricomycotina</taxon>
        <taxon>Agaricomycetes</taxon>
        <taxon>Phallomycetidae</taxon>
        <taxon>Geastrales</taxon>
        <taxon>Sphaerobolaceae</taxon>
        <taxon>Sphaerobolus</taxon>
    </lineage>
</organism>
<dbReference type="AlphaFoldDB" id="A0A0C9TLB3"/>
<dbReference type="EMBL" id="KN837257">
    <property type="protein sequence ID" value="KIJ30658.1"/>
    <property type="molecule type" value="Genomic_DNA"/>
</dbReference>
<accession>A0A0C9TLB3</accession>